<organism evidence="2 3">
    <name type="scientific">Chitinophaga arvensicola</name>
    <dbReference type="NCBI Taxonomy" id="29529"/>
    <lineage>
        <taxon>Bacteria</taxon>
        <taxon>Pseudomonadati</taxon>
        <taxon>Bacteroidota</taxon>
        <taxon>Chitinophagia</taxon>
        <taxon>Chitinophagales</taxon>
        <taxon>Chitinophagaceae</taxon>
        <taxon>Chitinophaga</taxon>
    </lineage>
</organism>
<feature type="chain" id="PRO_5011715538" description="DUF5723 domain-containing protein" evidence="1">
    <location>
        <begin position="27"/>
        <end position="380"/>
    </location>
</feature>
<sequence>MRTFYINSRIICFFVALLCLATTAYAQHPLTSPAHIGLVYPLSSNGKNAAAYTNHFSLNIIAGVSKAETGVAVAGISNIIKDSATGVQVAGFSNHIGKTFHAVTVAGFMNQVKTSADGAMVAGFLNLSGSLHGFQMAGFGNLVSGDVQGTQVAGFMNTAANNSQIQVAGFANMVKKDAKVQVVGFMNKAENVHSQVAGFINIAKKVKGVQVAGLINIADSSEYPIGLINIVKGGEKQVSLSIDETATTIASFKSGGRVLYGILGVGYNLKNNPDPLYALQAGIGAHLPLLSHFRINAEATTMVLTNFKSGYYHRQSLGIFPAYRFGSRVEVFAGPTFNFVEAENGVGVDLTNHYIWSRDKRNDRFNGGYIGGTAGVQVKL</sequence>
<name>A0A1I0SBX7_9BACT</name>
<evidence type="ECO:0000313" key="3">
    <source>
        <dbReference type="Proteomes" id="UP000199310"/>
    </source>
</evidence>
<dbReference type="STRING" id="29529.SAMN04488122_6024"/>
<keyword evidence="3" id="KW-1185">Reference proteome</keyword>
<gene>
    <name evidence="2" type="ORF">SAMN04488122_6024</name>
</gene>
<protein>
    <recommendedName>
        <fullName evidence="4">DUF5723 domain-containing protein</fullName>
    </recommendedName>
</protein>
<keyword evidence="1" id="KW-0732">Signal</keyword>
<dbReference type="EMBL" id="FOJG01000002">
    <property type="protein sequence ID" value="SEW54415.1"/>
    <property type="molecule type" value="Genomic_DNA"/>
</dbReference>
<proteinExistence type="predicted"/>
<dbReference type="RefSeq" id="WP_089902050.1">
    <property type="nucleotide sequence ID" value="NZ_FOJG01000002.1"/>
</dbReference>
<evidence type="ECO:0008006" key="4">
    <source>
        <dbReference type="Google" id="ProtNLM"/>
    </source>
</evidence>
<accession>A0A1I0SBX7</accession>
<dbReference type="AlphaFoldDB" id="A0A1I0SBX7"/>
<reference evidence="3" key="1">
    <citation type="submission" date="2016-10" db="EMBL/GenBank/DDBJ databases">
        <authorList>
            <person name="Varghese N."/>
            <person name="Submissions S."/>
        </authorList>
    </citation>
    <scope>NUCLEOTIDE SEQUENCE [LARGE SCALE GENOMIC DNA]</scope>
    <source>
        <strain evidence="3">DSM 3695</strain>
    </source>
</reference>
<evidence type="ECO:0000313" key="2">
    <source>
        <dbReference type="EMBL" id="SEW54415.1"/>
    </source>
</evidence>
<evidence type="ECO:0000256" key="1">
    <source>
        <dbReference type="SAM" id="SignalP"/>
    </source>
</evidence>
<feature type="signal peptide" evidence="1">
    <location>
        <begin position="1"/>
        <end position="26"/>
    </location>
</feature>
<dbReference type="Proteomes" id="UP000199310">
    <property type="component" value="Unassembled WGS sequence"/>
</dbReference>
<dbReference type="OrthoDB" id="5505971at2"/>